<evidence type="ECO:0000256" key="11">
    <source>
        <dbReference type="ARBA" id="ARBA00060891"/>
    </source>
</evidence>
<keyword evidence="3" id="KW-0285">Flavoprotein</keyword>
<dbReference type="GO" id="GO:0070224">
    <property type="term" value="F:sulfide:quinone oxidoreductase activity"/>
    <property type="evidence" value="ECO:0007669"/>
    <property type="project" value="UniProtKB-EC"/>
</dbReference>
<comment type="catalytic activity">
    <reaction evidence="9">
        <text>n a quinone + n hydrogen sulfide + n H(+) = polysulfur(n-2) + n a quinol</text>
        <dbReference type="Rhea" id="RHEA:30239"/>
        <dbReference type="Rhea" id="RHEA-COMP:19475"/>
        <dbReference type="ChEBI" id="CHEBI:15378"/>
        <dbReference type="ChEBI" id="CHEBI:17909"/>
        <dbReference type="ChEBI" id="CHEBI:24646"/>
        <dbReference type="ChEBI" id="CHEBI:29919"/>
        <dbReference type="ChEBI" id="CHEBI:132124"/>
        <dbReference type="EC" id="1.8.5.4"/>
    </reaction>
</comment>
<evidence type="ECO:0000256" key="4">
    <source>
        <dbReference type="ARBA" id="ARBA00022719"/>
    </source>
</evidence>
<dbReference type="OrthoDB" id="9802771at2"/>
<evidence type="ECO:0000256" key="9">
    <source>
        <dbReference type="ARBA" id="ARBA00050821"/>
    </source>
</evidence>
<accession>A0A2S9K4V6</accession>
<dbReference type="FunFam" id="3.50.50.100:FF:000017">
    <property type="entry name" value="Sulfide-quinone reductase"/>
    <property type="match status" value="1"/>
</dbReference>
<evidence type="ECO:0000256" key="14">
    <source>
        <dbReference type="ARBA" id="ARBA00081101"/>
    </source>
</evidence>
<dbReference type="PANTHER" id="PTHR42913:SF6">
    <property type="entry name" value="SULFIDE-QUINONE REDUCTASE"/>
    <property type="match status" value="1"/>
</dbReference>
<protein>
    <recommendedName>
        <fullName evidence="13">Sulfide-quinone reductase</fullName>
        <ecNumber evidence="12">1.8.5.4</ecNumber>
    </recommendedName>
    <alternativeName>
        <fullName evidence="14">Sulfide:quinone oxidoreductase</fullName>
    </alternativeName>
</protein>
<comment type="function">
    <text evidence="10">Catalyzes the oxidation of hydrogen sulfide, with the help of a quinone. Consecutive reaction cycles lead to the accumulation of a polysulfide product on the active site Cys residues; these products are released when they exceed a critical length, typically as cyclooctasulfur.</text>
</comment>
<dbReference type="Proteomes" id="UP000238589">
    <property type="component" value="Unassembled WGS sequence"/>
</dbReference>
<comment type="subcellular location">
    <subcellularLocation>
        <location evidence="2">Membrane</location>
        <topology evidence="2">Peripheral membrane protein</topology>
    </subcellularLocation>
</comment>
<evidence type="ECO:0000256" key="13">
    <source>
        <dbReference type="ARBA" id="ARBA00071264"/>
    </source>
</evidence>
<dbReference type="EC" id="1.8.5.4" evidence="12"/>
<name>A0A2S9K4V6_9BURK</name>
<dbReference type="RefSeq" id="WP_105748320.1">
    <property type="nucleotide sequence ID" value="NZ_PVLQ01000030.1"/>
</dbReference>
<evidence type="ECO:0000256" key="6">
    <source>
        <dbReference type="ARBA" id="ARBA00022827"/>
    </source>
</evidence>
<keyword evidence="6" id="KW-0274">FAD</keyword>
<feature type="domain" description="FAD/NAD(P)-binding" evidence="15">
    <location>
        <begin position="3"/>
        <end position="303"/>
    </location>
</feature>
<dbReference type="GO" id="GO:0048038">
    <property type="term" value="F:quinone binding"/>
    <property type="evidence" value="ECO:0007669"/>
    <property type="project" value="UniProtKB-KW"/>
</dbReference>
<evidence type="ECO:0000256" key="3">
    <source>
        <dbReference type="ARBA" id="ARBA00022630"/>
    </source>
</evidence>
<proteinExistence type="inferred from homology"/>
<keyword evidence="8" id="KW-0472">Membrane</keyword>
<gene>
    <name evidence="16" type="ORF">C6P64_09465</name>
</gene>
<evidence type="ECO:0000256" key="1">
    <source>
        <dbReference type="ARBA" id="ARBA00001974"/>
    </source>
</evidence>
<keyword evidence="5" id="KW-0547">Nucleotide-binding</keyword>
<dbReference type="GO" id="GO:0019646">
    <property type="term" value="P:aerobic electron transport chain"/>
    <property type="evidence" value="ECO:0007669"/>
    <property type="project" value="TreeGrafter"/>
</dbReference>
<evidence type="ECO:0000259" key="15">
    <source>
        <dbReference type="Pfam" id="PF07992"/>
    </source>
</evidence>
<keyword evidence="17" id="KW-1185">Reference proteome</keyword>
<dbReference type="InterPro" id="IPR051169">
    <property type="entry name" value="NADH-Q_oxidoreductase"/>
</dbReference>
<dbReference type="GO" id="GO:0003955">
    <property type="term" value="F:NAD(P)H dehydrogenase (quinone) activity"/>
    <property type="evidence" value="ECO:0007669"/>
    <property type="project" value="TreeGrafter"/>
</dbReference>
<evidence type="ECO:0000313" key="16">
    <source>
        <dbReference type="EMBL" id="PRD65412.1"/>
    </source>
</evidence>
<dbReference type="Gene3D" id="3.50.50.100">
    <property type="match status" value="1"/>
</dbReference>
<dbReference type="EMBL" id="PVLQ01000030">
    <property type="protein sequence ID" value="PRD65412.1"/>
    <property type="molecule type" value="Genomic_DNA"/>
</dbReference>
<dbReference type="PANTHER" id="PTHR42913">
    <property type="entry name" value="APOPTOSIS-INDUCING FACTOR 1"/>
    <property type="match status" value="1"/>
</dbReference>
<keyword evidence="4" id="KW-0874">Quinone</keyword>
<comment type="cofactor">
    <cofactor evidence="1">
        <name>FAD</name>
        <dbReference type="ChEBI" id="CHEBI:57692"/>
    </cofactor>
</comment>
<dbReference type="AlphaFoldDB" id="A0A2S9K4V6"/>
<evidence type="ECO:0000256" key="5">
    <source>
        <dbReference type="ARBA" id="ARBA00022741"/>
    </source>
</evidence>
<comment type="similarity">
    <text evidence="11">Belongs to the SQRD family.</text>
</comment>
<reference evidence="16 17" key="1">
    <citation type="submission" date="2018-03" db="EMBL/GenBank/DDBJ databases">
        <title>Comparative genomics illustrates the genes involved in a hyperalkaliphilic mechanisms of Serpentinomonas isolated from highly-alkaline calcium-rich serpentinized springs.</title>
        <authorList>
            <person name="Suzuki S."/>
            <person name="Ishii S."/>
            <person name="Walworth N."/>
            <person name="Bird L."/>
            <person name="Kuenen J.G."/>
            <person name="Nealson K.H."/>
        </authorList>
    </citation>
    <scope>NUCLEOTIDE SEQUENCE [LARGE SCALE GENOMIC DNA]</scope>
    <source>
        <strain evidence="16 17">P1</strain>
    </source>
</reference>
<dbReference type="InterPro" id="IPR036188">
    <property type="entry name" value="FAD/NAD-bd_sf"/>
</dbReference>
<sequence>MAHVLVIGAGVGGMPAAYELREILPREHRITVISAVDYFQFTPSNPWIAVHWRERQHTTLEIAPLLERKGIGFIAQPVTAIDAEANRLTLADGQGVDYDYLVITTGPKLSFDEVPGAGPHGGHTHSICTVDHAERFWQDYQAFLENPGPVVIGAMPGASCFGPAYEFAFILATDLRRRKLRHKVPITYVSSEPYVGHMGLGGVGDSKSMLESEFRQNDIKWITNARTTKVEAGKLFVTQLDDLGNPYQEHELPFKLAMMLPAFKGVDAVAAVPGLCNPRGFVLIDEHQRSKKYRNIFAAGVCVAIPPVEVTPVPTGAPKTGYMIESMVSAIVHNIVAELNGRPASARGTWNAICLADMGDTGAAFVALPQIPPRNVNWNRKGKWVHLAKIGFEKYFLHKMRAGHSEPIYEKYVLKALGILRLEK</sequence>
<dbReference type="GO" id="GO:0016020">
    <property type="term" value="C:membrane"/>
    <property type="evidence" value="ECO:0007669"/>
    <property type="project" value="UniProtKB-SubCell"/>
</dbReference>
<dbReference type="Pfam" id="PF07992">
    <property type="entry name" value="Pyr_redox_2"/>
    <property type="match status" value="1"/>
</dbReference>
<organism evidence="16 17">
    <name type="scientific">Malikia granosa</name>
    <dbReference type="NCBI Taxonomy" id="263067"/>
    <lineage>
        <taxon>Bacteria</taxon>
        <taxon>Pseudomonadati</taxon>
        <taxon>Pseudomonadota</taxon>
        <taxon>Betaproteobacteria</taxon>
        <taxon>Burkholderiales</taxon>
        <taxon>Comamonadaceae</taxon>
        <taxon>Malikia</taxon>
    </lineage>
</organism>
<keyword evidence="7" id="KW-0560">Oxidoreductase</keyword>
<evidence type="ECO:0000256" key="8">
    <source>
        <dbReference type="ARBA" id="ARBA00023136"/>
    </source>
</evidence>
<dbReference type="SUPFAM" id="SSF51905">
    <property type="entry name" value="FAD/NAD(P)-binding domain"/>
    <property type="match status" value="2"/>
</dbReference>
<evidence type="ECO:0000256" key="7">
    <source>
        <dbReference type="ARBA" id="ARBA00023002"/>
    </source>
</evidence>
<evidence type="ECO:0000256" key="12">
    <source>
        <dbReference type="ARBA" id="ARBA00066453"/>
    </source>
</evidence>
<dbReference type="GO" id="GO:0000166">
    <property type="term" value="F:nucleotide binding"/>
    <property type="evidence" value="ECO:0007669"/>
    <property type="project" value="UniProtKB-KW"/>
</dbReference>
<evidence type="ECO:0000256" key="2">
    <source>
        <dbReference type="ARBA" id="ARBA00004170"/>
    </source>
</evidence>
<comment type="caution">
    <text evidence="16">The sequence shown here is derived from an EMBL/GenBank/DDBJ whole genome shotgun (WGS) entry which is preliminary data.</text>
</comment>
<dbReference type="InterPro" id="IPR023753">
    <property type="entry name" value="FAD/NAD-binding_dom"/>
</dbReference>
<evidence type="ECO:0000313" key="17">
    <source>
        <dbReference type="Proteomes" id="UP000238589"/>
    </source>
</evidence>
<evidence type="ECO:0000256" key="10">
    <source>
        <dbReference type="ARBA" id="ARBA00054727"/>
    </source>
</evidence>